<reference evidence="17 19" key="1">
    <citation type="submission" date="2018-01" db="EMBL/GenBank/DDBJ databases">
        <title>The draft genome sequence of Cohaesibacter sp. H1304.</title>
        <authorList>
            <person name="Wang N.-N."/>
            <person name="Du Z.-J."/>
        </authorList>
    </citation>
    <scope>NUCLEOTIDE SEQUENCE [LARGE SCALE GENOMIC DNA]</scope>
    <source>
        <strain evidence="17 19">H1304</strain>
    </source>
</reference>
<dbReference type="PROSITE" id="PS01307">
    <property type="entry name" value="MOTA"/>
    <property type="match status" value="1"/>
</dbReference>
<keyword evidence="17" id="KW-0966">Cell projection</keyword>
<keyword evidence="3" id="KW-0813">Transport</keyword>
<keyword evidence="10 14" id="KW-1133">Transmembrane helix</keyword>
<dbReference type="EMBL" id="PKUQ01000001">
    <property type="protein sequence ID" value="PLW78909.1"/>
    <property type="molecule type" value="Genomic_DNA"/>
</dbReference>
<dbReference type="GO" id="GO:0006935">
    <property type="term" value="P:chemotaxis"/>
    <property type="evidence" value="ECO:0007669"/>
    <property type="project" value="UniProtKB-KW"/>
</dbReference>
<dbReference type="NCBIfam" id="TIGR03818">
    <property type="entry name" value="MotA1"/>
    <property type="match status" value="1"/>
</dbReference>
<keyword evidence="7 14" id="KW-0812">Transmembrane</keyword>
<dbReference type="GO" id="GO:0071978">
    <property type="term" value="P:bacterial-type flagellum-dependent swarming motility"/>
    <property type="evidence" value="ECO:0007669"/>
    <property type="project" value="InterPro"/>
</dbReference>
<dbReference type="InterPro" id="IPR046786">
    <property type="entry name" value="MotA_N"/>
</dbReference>
<evidence type="ECO:0000256" key="1">
    <source>
        <dbReference type="ARBA" id="ARBA00004429"/>
    </source>
</evidence>
<dbReference type="Pfam" id="PF20560">
    <property type="entry name" value="MotA_N"/>
    <property type="match status" value="1"/>
</dbReference>
<evidence type="ECO:0000256" key="12">
    <source>
        <dbReference type="ARBA" id="ARBA00023136"/>
    </source>
</evidence>
<evidence type="ECO:0000256" key="7">
    <source>
        <dbReference type="ARBA" id="ARBA00022692"/>
    </source>
</evidence>
<keyword evidence="17" id="KW-0282">Flagellum</keyword>
<evidence type="ECO:0000256" key="14">
    <source>
        <dbReference type="SAM" id="Phobius"/>
    </source>
</evidence>
<evidence type="ECO:0000259" key="16">
    <source>
        <dbReference type="Pfam" id="PF20560"/>
    </source>
</evidence>
<dbReference type="Pfam" id="PF01618">
    <property type="entry name" value="MotA_ExbB"/>
    <property type="match status" value="1"/>
</dbReference>
<name>A0A2N5XLY4_9HYPH</name>
<organism evidence="17 19">
    <name type="scientific">Cohaesibacter celericrescens</name>
    <dbReference type="NCBI Taxonomy" id="2067669"/>
    <lineage>
        <taxon>Bacteria</taxon>
        <taxon>Pseudomonadati</taxon>
        <taxon>Pseudomonadota</taxon>
        <taxon>Alphaproteobacteria</taxon>
        <taxon>Hyphomicrobiales</taxon>
        <taxon>Cohaesibacteraceae</taxon>
    </lineage>
</organism>
<keyword evidence="17" id="KW-0969">Cilium</keyword>
<dbReference type="PANTHER" id="PTHR30433:SF4">
    <property type="entry name" value="MOTILITY PROTEIN A"/>
    <property type="match status" value="1"/>
</dbReference>
<evidence type="ECO:0000256" key="4">
    <source>
        <dbReference type="ARBA" id="ARBA00022475"/>
    </source>
</evidence>
<keyword evidence="8" id="KW-0283">Flagellar rotation</keyword>
<keyword evidence="9" id="KW-0375">Hydrogen ion transport</keyword>
<dbReference type="AlphaFoldDB" id="A0A2N5XLY4"/>
<feature type="transmembrane region" description="Helical" evidence="14">
    <location>
        <begin position="29"/>
        <end position="48"/>
    </location>
</feature>
<evidence type="ECO:0000259" key="15">
    <source>
        <dbReference type="Pfam" id="PF01618"/>
    </source>
</evidence>
<accession>A0A2N5XLY4</accession>
<feature type="compositionally biased region" description="Basic and acidic residues" evidence="13">
    <location>
        <begin position="292"/>
        <end position="302"/>
    </location>
</feature>
<evidence type="ECO:0000256" key="6">
    <source>
        <dbReference type="ARBA" id="ARBA00022519"/>
    </source>
</evidence>
<dbReference type="OrthoDB" id="9782603at2"/>
<dbReference type="InterPro" id="IPR022522">
    <property type="entry name" value="Flagellar_motor_stator_MotA"/>
</dbReference>
<feature type="region of interest" description="Disordered" evidence="13">
    <location>
        <begin position="280"/>
        <end position="302"/>
    </location>
</feature>
<evidence type="ECO:0000256" key="8">
    <source>
        <dbReference type="ARBA" id="ARBA00022779"/>
    </source>
</evidence>
<dbReference type="RefSeq" id="WP_101531993.1">
    <property type="nucleotide sequence ID" value="NZ_JBFHIU010000083.1"/>
</dbReference>
<dbReference type="InterPro" id="IPR002898">
    <property type="entry name" value="MotA_ExbB_proton_chnl"/>
</dbReference>
<keyword evidence="6" id="KW-0997">Cell inner membrane</keyword>
<feature type="compositionally biased region" description="Polar residues" evidence="13">
    <location>
        <begin position="280"/>
        <end position="291"/>
    </location>
</feature>
<keyword evidence="11" id="KW-0406">Ion transport</keyword>
<dbReference type="EMBL" id="PKUQ01000050">
    <property type="protein sequence ID" value="PLW75502.1"/>
    <property type="molecule type" value="Genomic_DNA"/>
</dbReference>
<evidence type="ECO:0000256" key="10">
    <source>
        <dbReference type="ARBA" id="ARBA00022989"/>
    </source>
</evidence>
<evidence type="ECO:0000256" key="2">
    <source>
        <dbReference type="ARBA" id="ARBA00008038"/>
    </source>
</evidence>
<evidence type="ECO:0000256" key="13">
    <source>
        <dbReference type="SAM" id="MobiDB-lite"/>
    </source>
</evidence>
<evidence type="ECO:0000313" key="17">
    <source>
        <dbReference type="EMBL" id="PLW75502.1"/>
    </source>
</evidence>
<comment type="caution">
    <text evidence="17">The sequence shown here is derived from an EMBL/GenBank/DDBJ whole genome shotgun (WGS) entry which is preliminary data.</text>
</comment>
<dbReference type="PANTHER" id="PTHR30433">
    <property type="entry name" value="CHEMOTAXIS PROTEIN MOTA"/>
    <property type="match status" value="1"/>
</dbReference>
<evidence type="ECO:0000313" key="18">
    <source>
        <dbReference type="EMBL" id="PLW78909.1"/>
    </source>
</evidence>
<keyword evidence="19" id="KW-1185">Reference proteome</keyword>
<dbReference type="GO" id="GO:0005886">
    <property type="term" value="C:plasma membrane"/>
    <property type="evidence" value="ECO:0007669"/>
    <property type="project" value="UniProtKB-SubCell"/>
</dbReference>
<dbReference type="InterPro" id="IPR047055">
    <property type="entry name" value="MotA-like"/>
</dbReference>
<gene>
    <name evidence="17" type="primary">motA</name>
    <name evidence="18" type="ORF">C0081_01335</name>
    <name evidence="17" type="ORF">C0081_19375</name>
</gene>
<keyword evidence="5" id="KW-0145">Chemotaxis</keyword>
<dbReference type="InterPro" id="IPR000540">
    <property type="entry name" value="Flag_MotA_CS"/>
</dbReference>
<feature type="domain" description="MotA/TolQ/ExbB proton channel" evidence="15">
    <location>
        <begin position="125"/>
        <end position="235"/>
    </location>
</feature>
<feature type="transmembrane region" description="Helical" evidence="14">
    <location>
        <begin position="197"/>
        <end position="224"/>
    </location>
</feature>
<comment type="subcellular location">
    <subcellularLocation>
        <location evidence="1">Cell inner membrane</location>
        <topology evidence="1">Multi-pass membrane protein</topology>
    </subcellularLocation>
</comment>
<evidence type="ECO:0000256" key="9">
    <source>
        <dbReference type="ARBA" id="ARBA00022781"/>
    </source>
</evidence>
<proteinExistence type="inferred from homology"/>
<feature type="domain" description="Motility protein A N-terminal" evidence="16">
    <location>
        <begin position="5"/>
        <end position="93"/>
    </location>
</feature>
<evidence type="ECO:0000256" key="5">
    <source>
        <dbReference type="ARBA" id="ARBA00022500"/>
    </source>
</evidence>
<dbReference type="Proteomes" id="UP000234881">
    <property type="component" value="Unassembled WGS sequence"/>
</dbReference>
<dbReference type="GO" id="GO:1902600">
    <property type="term" value="P:proton transmembrane transport"/>
    <property type="evidence" value="ECO:0007669"/>
    <property type="project" value="UniProtKB-KW"/>
</dbReference>
<sequence length="302" mass="32505">MSVFLGLTISLVSLLGGFAAMGGHVAVLFQPWEFLIVFGVALGTFVLANPLKTVKDTGQSIGEALSNSVPKKTDYLDVLGLLYTLMRELRAKGRNDIEPHIEEPENSAIFAAYPSILRNIALRDFICDYFRLLIVSNARPHEIEALMDEELMTRMRDQMKPYLALSAQAESLPAIGIVAAVLGVIKAMGAIDQSPAILGGLIAAALVGTFAGIFGAYALVGPLANKVKTIREKRSRHYVIVKQTLLAFMNGAAPQIALEHGRKTISELDRPSIDEVENQTMNAGPISSSDGSVHEFAQKGAA</sequence>
<evidence type="ECO:0000256" key="3">
    <source>
        <dbReference type="ARBA" id="ARBA00022448"/>
    </source>
</evidence>
<evidence type="ECO:0000256" key="11">
    <source>
        <dbReference type="ARBA" id="ARBA00023065"/>
    </source>
</evidence>
<keyword evidence="4" id="KW-1003">Cell membrane</keyword>
<feature type="transmembrane region" description="Helical" evidence="14">
    <location>
        <begin position="162"/>
        <end position="185"/>
    </location>
</feature>
<evidence type="ECO:0000313" key="19">
    <source>
        <dbReference type="Proteomes" id="UP000234881"/>
    </source>
</evidence>
<keyword evidence="12 14" id="KW-0472">Membrane</keyword>
<protein>
    <submittedName>
        <fullName evidence="17">Flagellar motor stator protein MotA</fullName>
    </submittedName>
</protein>
<comment type="similarity">
    <text evidence="2">Belongs to the MotA family.</text>
</comment>